<proteinExistence type="inferred from homology"/>
<organism evidence="10 11">
    <name type="scientific">Cryobacterium zongtaii</name>
    <dbReference type="NCBI Taxonomy" id="1259217"/>
    <lineage>
        <taxon>Bacteria</taxon>
        <taxon>Bacillati</taxon>
        <taxon>Actinomycetota</taxon>
        <taxon>Actinomycetes</taxon>
        <taxon>Micrococcales</taxon>
        <taxon>Microbacteriaceae</taxon>
        <taxon>Cryobacterium</taxon>
    </lineage>
</organism>
<evidence type="ECO:0000256" key="1">
    <source>
        <dbReference type="ARBA" id="ARBA00004651"/>
    </source>
</evidence>
<dbReference type="OrthoDB" id="3210259at2"/>
<gene>
    <name evidence="10" type="ORF">C3B59_18995</name>
</gene>
<dbReference type="InterPro" id="IPR050809">
    <property type="entry name" value="UgpAE/MalFG_permease"/>
</dbReference>
<feature type="transmembrane region" description="Helical" evidence="7">
    <location>
        <begin position="96"/>
        <end position="116"/>
    </location>
</feature>
<dbReference type="RefSeq" id="WP_103432740.1">
    <property type="nucleotide sequence ID" value="NZ_PPXF01000076.1"/>
</dbReference>
<feature type="compositionally biased region" description="Polar residues" evidence="8">
    <location>
        <begin position="1"/>
        <end position="18"/>
    </location>
</feature>
<reference evidence="10 11" key="1">
    <citation type="submission" date="2018-01" db="EMBL/GenBank/DDBJ databases">
        <title>Cryobacterium sp. nov., from glaciers in China.</title>
        <authorList>
            <person name="Liu Q."/>
            <person name="Xin Y.-H."/>
        </authorList>
    </citation>
    <scope>NUCLEOTIDE SEQUENCE [LARGE SCALE GENOMIC DNA]</scope>
    <source>
        <strain evidence="10 11">TMB1-8</strain>
    </source>
</reference>
<dbReference type="GO" id="GO:0005886">
    <property type="term" value="C:plasma membrane"/>
    <property type="evidence" value="ECO:0007669"/>
    <property type="project" value="UniProtKB-SubCell"/>
</dbReference>
<dbReference type="Pfam" id="PF00528">
    <property type="entry name" value="BPD_transp_1"/>
    <property type="match status" value="1"/>
</dbReference>
<evidence type="ECO:0000256" key="8">
    <source>
        <dbReference type="SAM" id="MobiDB-lite"/>
    </source>
</evidence>
<feature type="transmembrane region" description="Helical" evidence="7">
    <location>
        <begin position="128"/>
        <end position="151"/>
    </location>
</feature>
<dbReference type="InterPro" id="IPR000515">
    <property type="entry name" value="MetI-like"/>
</dbReference>
<feature type="transmembrane region" description="Helical" evidence="7">
    <location>
        <begin position="178"/>
        <end position="203"/>
    </location>
</feature>
<keyword evidence="5 7" id="KW-1133">Transmembrane helix</keyword>
<feature type="compositionally biased region" description="Basic residues" evidence="8">
    <location>
        <begin position="20"/>
        <end position="29"/>
    </location>
</feature>
<protein>
    <submittedName>
        <fullName evidence="10">Sugar ABC transporter permease</fullName>
    </submittedName>
</protein>
<name>A0A2S3Z4H6_9MICO</name>
<accession>A0A2S3Z4H6</accession>
<feature type="region of interest" description="Disordered" evidence="8">
    <location>
        <begin position="1"/>
        <end position="30"/>
    </location>
</feature>
<dbReference type="CDD" id="cd06261">
    <property type="entry name" value="TM_PBP2"/>
    <property type="match status" value="1"/>
</dbReference>
<dbReference type="Gene3D" id="1.10.3720.10">
    <property type="entry name" value="MetI-like"/>
    <property type="match status" value="1"/>
</dbReference>
<keyword evidence="3" id="KW-1003">Cell membrane</keyword>
<comment type="similarity">
    <text evidence="7">Belongs to the binding-protein-dependent transport system permease family.</text>
</comment>
<evidence type="ECO:0000313" key="11">
    <source>
        <dbReference type="Proteomes" id="UP000237104"/>
    </source>
</evidence>
<evidence type="ECO:0000256" key="5">
    <source>
        <dbReference type="ARBA" id="ARBA00022989"/>
    </source>
</evidence>
<comment type="subcellular location">
    <subcellularLocation>
        <location evidence="1 7">Cell membrane</location>
        <topology evidence="1 7">Multi-pass membrane protein</topology>
    </subcellularLocation>
</comment>
<keyword evidence="6 7" id="KW-0472">Membrane</keyword>
<dbReference type="PROSITE" id="PS50928">
    <property type="entry name" value="ABC_TM1"/>
    <property type="match status" value="1"/>
</dbReference>
<dbReference type="InterPro" id="IPR035906">
    <property type="entry name" value="MetI-like_sf"/>
</dbReference>
<dbReference type="PANTHER" id="PTHR43227:SF8">
    <property type="entry name" value="DIACETYLCHITOBIOSE UPTAKE SYSTEM PERMEASE PROTEIN DASB"/>
    <property type="match status" value="1"/>
</dbReference>
<dbReference type="GO" id="GO:0055085">
    <property type="term" value="P:transmembrane transport"/>
    <property type="evidence" value="ECO:0007669"/>
    <property type="project" value="InterPro"/>
</dbReference>
<evidence type="ECO:0000256" key="2">
    <source>
        <dbReference type="ARBA" id="ARBA00022448"/>
    </source>
</evidence>
<dbReference type="AlphaFoldDB" id="A0A2S3Z4H6"/>
<dbReference type="Proteomes" id="UP000237104">
    <property type="component" value="Unassembled WGS sequence"/>
</dbReference>
<evidence type="ECO:0000256" key="7">
    <source>
        <dbReference type="RuleBase" id="RU363032"/>
    </source>
</evidence>
<keyword evidence="2 7" id="KW-0813">Transport</keyword>
<evidence type="ECO:0000313" key="10">
    <source>
        <dbReference type="EMBL" id="POH57890.1"/>
    </source>
</evidence>
<evidence type="ECO:0000256" key="6">
    <source>
        <dbReference type="ARBA" id="ARBA00023136"/>
    </source>
</evidence>
<dbReference type="SUPFAM" id="SSF161098">
    <property type="entry name" value="MetI-like"/>
    <property type="match status" value="1"/>
</dbReference>
<evidence type="ECO:0000256" key="3">
    <source>
        <dbReference type="ARBA" id="ARBA00022475"/>
    </source>
</evidence>
<dbReference type="EMBL" id="PPXF01000076">
    <property type="protein sequence ID" value="POH57890.1"/>
    <property type="molecule type" value="Genomic_DNA"/>
</dbReference>
<dbReference type="PANTHER" id="PTHR43227">
    <property type="entry name" value="BLL4140 PROTEIN"/>
    <property type="match status" value="1"/>
</dbReference>
<feature type="domain" description="ABC transmembrane type-1" evidence="9">
    <location>
        <begin position="93"/>
        <end position="307"/>
    </location>
</feature>
<feature type="transmembrane region" description="Helical" evidence="7">
    <location>
        <begin position="286"/>
        <end position="307"/>
    </location>
</feature>
<sequence>MTTLSTLPPSGQTRSARAQPNRRKPKPHVQKRDWTGWKFIGPFMIVFALVLIAPVVYSIYLSFFKDQLVGGNSFVGFENYGQALTDPKFWESMGRVTLFFVVQVPIMLGIALFAALAIDSARLHLSSFFRIAIFLPYAVPAVVATLMWGFMYGTKFGLVGNLNEFFSIAIPNPLGNTWVLAAIGNIVTWEFIGYNMILFYAALRVIPTDLYEAASLDGANAFRIIRSIKMPALRPAIVIGGIFSVIGSFQLFNEPSILQSLAPNTISTYFSPNMYAYNLSFSGQQYNYSATIAIIVGLITAVIAYIVQNSGSRKEA</sequence>
<feature type="transmembrane region" description="Helical" evidence="7">
    <location>
        <begin position="39"/>
        <end position="60"/>
    </location>
</feature>
<comment type="caution">
    <text evidence="10">The sequence shown here is derived from an EMBL/GenBank/DDBJ whole genome shotgun (WGS) entry which is preliminary data.</text>
</comment>
<keyword evidence="4 7" id="KW-0812">Transmembrane</keyword>
<evidence type="ECO:0000259" key="9">
    <source>
        <dbReference type="PROSITE" id="PS50928"/>
    </source>
</evidence>
<feature type="transmembrane region" description="Helical" evidence="7">
    <location>
        <begin position="232"/>
        <end position="252"/>
    </location>
</feature>
<evidence type="ECO:0000256" key="4">
    <source>
        <dbReference type="ARBA" id="ARBA00022692"/>
    </source>
</evidence>